<keyword evidence="10 12" id="KW-0472">Membrane</keyword>
<dbReference type="PANTHER" id="PTHR30333">
    <property type="entry name" value="CYTOCHROME C-TYPE PROTEIN"/>
    <property type="match status" value="1"/>
</dbReference>
<feature type="transmembrane region" description="Helical" evidence="12">
    <location>
        <begin position="16"/>
        <end position="38"/>
    </location>
</feature>
<name>A0A369CIF0_9GAMM</name>
<gene>
    <name evidence="14" type="ORF">DFQ59_101632</name>
</gene>
<evidence type="ECO:0000256" key="5">
    <source>
        <dbReference type="ARBA" id="ARBA00022692"/>
    </source>
</evidence>
<evidence type="ECO:0000256" key="10">
    <source>
        <dbReference type="ARBA" id="ARBA00023136"/>
    </source>
</evidence>
<evidence type="ECO:0000256" key="2">
    <source>
        <dbReference type="ARBA" id="ARBA00022448"/>
    </source>
</evidence>
<evidence type="ECO:0000313" key="14">
    <source>
        <dbReference type="EMBL" id="RCX33331.1"/>
    </source>
</evidence>
<protein>
    <submittedName>
        <fullName evidence="14">Cytochrome c-type protein NapC</fullName>
    </submittedName>
</protein>
<dbReference type="Pfam" id="PF09459">
    <property type="entry name" value="EB_dh"/>
    <property type="match status" value="2"/>
</dbReference>
<evidence type="ECO:0000256" key="11">
    <source>
        <dbReference type="SAM" id="Coils"/>
    </source>
</evidence>
<proteinExistence type="predicted"/>
<keyword evidence="9" id="KW-0408">Iron</keyword>
<dbReference type="GO" id="GO:0005886">
    <property type="term" value="C:plasma membrane"/>
    <property type="evidence" value="ECO:0007669"/>
    <property type="project" value="UniProtKB-SubCell"/>
</dbReference>
<dbReference type="SUPFAM" id="SSF48695">
    <property type="entry name" value="Multiheme cytochromes"/>
    <property type="match status" value="1"/>
</dbReference>
<feature type="coiled-coil region" evidence="11">
    <location>
        <begin position="216"/>
        <end position="250"/>
    </location>
</feature>
<evidence type="ECO:0000256" key="6">
    <source>
        <dbReference type="ARBA" id="ARBA00022723"/>
    </source>
</evidence>
<dbReference type="InterPro" id="IPR005126">
    <property type="entry name" value="NapC/NirT_cyt_c_N"/>
</dbReference>
<dbReference type="InterPro" id="IPR051174">
    <property type="entry name" value="Cytochrome_c-type_ET"/>
</dbReference>
<dbReference type="FunFam" id="1.10.3820.10:FF:000001">
    <property type="entry name" value="Cytochrome c-type protein"/>
    <property type="match status" value="1"/>
</dbReference>
<organism evidence="14 15">
    <name type="scientific">Thioalbus denitrificans</name>
    <dbReference type="NCBI Taxonomy" id="547122"/>
    <lineage>
        <taxon>Bacteria</taxon>
        <taxon>Pseudomonadati</taxon>
        <taxon>Pseudomonadota</taxon>
        <taxon>Gammaproteobacteria</taxon>
        <taxon>Chromatiales</taxon>
        <taxon>Ectothiorhodospiraceae</taxon>
        <taxon>Thioalbus</taxon>
    </lineage>
</organism>
<evidence type="ECO:0000256" key="9">
    <source>
        <dbReference type="ARBA" id="ARBA00023004"/>
    </source>
</evidence>
<comment type="subcellular location">
    <subcellularLocation>
        <location evidence="1">Cell membrane</location>
        <topology evidence="1">Single-pass membrane protein</topology>
    </subcellularLocation>
</comment>
<sequence>MGEPSTKRGLWSRRTLFGATLGAALVFMILGVIFWGGFNTAMEATNNMEFCISCHEMEENVYQEYRGTVHDANRSGVRAGCPDCHVPRPWIHKVVRKIQASNEIYHKIMGTVSTPEKFAANRLTMAKRVWAAMKKTDSRECRNCHDITAMNPVNQKPRARQQHLNAMERGQTCIDCHKGIAHKPVHTQLTDAELEALEKPNPDFIRPIPTSYTAGLERVEAAEAEAKAKAQEARQREREAQAAMKAEQEARMAAAVAAAIEAYKAGQAGAAVAAPAAAAAADGGFGIDWSDVPGREVVLFYPGQSSMEWILNGRDHSGKRAFEAGDRCFDCHDKEAADIGRKIVTGEKLEPQPIEGKRGSIPVTVQAAHDAENLYLRFQWEDTPHVPVPFVEGGKMDPENPVKLALMLATDEVEYADRAGCWGTCHHDLRSMPDEASPEATKYLTESRTEIEIRGRGDKPRGGWDKRKGEAEMAAELEAGHFMDLLRFKSGAGAAEDGHVLADRVMEGGQGTAMSGRLENGVWTVTVKRKLATGAPGDVALEPGRLYNIGFAIHDDYSAARWHHVSVGYKLGFDNPDAEINAVQREARAMAAPAPVAAAAPATAAPAAVGGDVAAGVDWSKAGEREVVLFYPGQSSMEWILNGRDHSGKRAFEAGDRCFDCHDKEAADIGRKIVTGEKLEPQPIEGKRGSIPVTVQAAHDAENLYLRFQWEDTPHVPVPFVEGGKMDPENPVKLALMLATDEVEYADRAGCWGTCHHDLRSMPDEASPEATKYLTESRTEIEIRGRGDKPRGGWDKRKGEAEMAAELEAGHFMDLLRFKSGAGAAEDGHVLADRVMEGGQGTAMSGRLENGVWTVTVKRKLATGAPGDVALEPGRLYNIGFAIHDDYSAARWHHVSVGYKLG</sequence>
<evidence type="ECO:0000256" key="8">
    <source>
        <dbReference type="ARBA" id="ARBA00022989"/>
    </source>
</evidence>
<evidence type="ECO:0000259" key="13">
    <source>
        <dbReference type="SMART" id="SM00887"/>
    </source>
</evidence>
<accession>A0A369CIF0</accession>
<dbReference type="EMBL" id="QPJY01000001">
    <property type="protein sequence ID" value="RCX33331.1"/>
    <property type="molecule type" value="Genomic_DNA"/>
</dbReference>
<dbReference type="GO" id="GO:0046872">
    <property type="term" value="F:metal ion binding"/>
    <property type="evidence" value="ECO:0007669"/>
    <property type="project" value="UniProtKB-KW"/>
</dbReference>
<dbReference type="RefSeq" id="WP_114278183.1">
    <property type="nucleotide sequence ID" value="NZ_QPJY01000001.1"/>
</dbReference>
<evidence type="ECO:0000256" key="4">
    <source>
        <dbReference type="ARBA" id="ARBA00022617"/>
    </source>
</evidence>
<reference evidence="14 15" key="1">
    <citation type="submission" date="2018-07" db="EMBL/GenBank/DDBJ databases">
        <title>Genomic Encyclopedia of Type Strains, Phase IV (KMG-IV): sequencing the most valuable type-strain genomes for metagenomic binning, comparative biology and taxonomic classification.</title>
        <authorList>
            <person name="Goeker M."/>
        </authorList>
    </citation>
    <scope>NUCLEOTIDE SEQUENCE [LARGE SCALE GENOMIC DNA]</scope>
    <source>
        <strain evidence="14 15">DSM 26407</strain>
    </source>
</reference>
<dbReference type="Proteomes" id="UP000252707">
    <property type="component" value="Unassembled WGS sequence"/>
</dbReference>
<feature type="domain" description="Cytochrome c-552/DMSO reductase-like haem-binding" evidence="13">
    <location>
        <begin position="616"/>
        <end position="896"/>
    </location>
</feature>
<keyword evidence="8 12" id="KW-1133">Transmembrane helix</keyword>
<dbReference type="InterPro" id="IPR036280">
    <property type="entry name" value="Multihaem_cyt_sf"/>
</dbReference>
<keyword evidence="6" id="KW-0479">Metal-binding</keyword>
<dbReference type="InterPro" id="IPR019020">
    <property type="entry name" value="Cyt-c552/DMSO_Rdtase_haem-bd"/>
</dbReference>
<dbReference type="GO" id="GO:0009061">
    <property type="term" value="P:anaerobic respiration"/>
    <property type="evidence" value="ECO:0007669"/>
    <property type="project" value="TreeGrafter"/>
</dbReference>
<dbReference type="Gene3D" id="2.60.40.1190">
    <property type="match status" value="2"/>
</dbReference>
<evidence type="ECO:0000256" key="7">
    <source>
        <dbReference type="ARBA" id="ARBA00022982"/>
    </source>
</evidence>
<dbReference type="InterPro" id="IPR038266">
    <property type="entry name" value="NapC/NirT_cytc_sf"/>
</dbReference>
<keyword evidence="5 12" id="KW-0812">Transmembrane</keyword>
<dbReference type="GO" id="GO:0020037">
    <property type="term" value="F:heme binding"/>
    <property type="evidence" value="ECO:0007669"/>
    <property type="project" value="InterPro"/>
</dbReference>
<evidence type="ECO:0000256" key="12">
    <source>
        <dbReference type="SAM" id="Phobius"/>
    </source>
</evidence>
<feature type="non-terminal residue" evidence="14">
    <location>
        <position position="902"/>
    </location>
</feature>
<dbReference type="Gene3D" id="1.10.3820.10">
    <property type="entry name" value="Di-heme elbow motif domain"/>
    <property type="match status" value="1"/>
</dbReference>
<keyword evidence="3" id="KW-1003">Cell membrane</keyword>
<keyword evidence="7" id="KW-0249">Electron transport</keyword>
<evidence type="ECO:0000256" key="3">
    <source>
        <dbReference type="ARBA" id="ARBA00022475"/>
    </source>
</evidence>
<dbReference type="GO" id="GO:0009055">
    <property type="term" value="F:electron transfer activity"/>
    <property type="evidence" value="ECO:0007669"/>
    <property type="project" value="TreeGrafter"/>
</dbReference>
<evidence type="ECO:0000313" key="15">
    <source>
        <dbReference type="Proteomes" id="UP000252707"/>
    </source>
</evidence>
<dbReference type="OrthoDB" id="9782159at2"/>
<dbReference type="PANTHER" id="PTHR30333:SF3">
    <property type="entry name" value="CYTOCHROME C-TYPE PROTEIN TORY"/>
    <property type="match status" value="1"/>
</dbReference>
<comment type="caution">
    <text evidence="14">The sequence shown here is derived from an EMBL/GenBank/DDBJ whole genome shotgun (WGS) entry which is preliminary data.</text>
</comment>
<keyword evidence="15" id="KW-1185">Reference proteome</keyword>
<keyword evidence="2" id="KW-0813">Transport</keyword>
<dbReference type="SMART" id="SM00887">
    <property type="entry name" value="EB_dh"/>
    <property type="match status" value="2"/>
</dbReference>
<dbReference type="AlphaFoldDB" id="A0A369CIF0"/>
<keyword evidence="11" id="KW-0175">Coiled coil</keyword>
<keyword evidence="4" id="KW-0349">Heme</keyword>
<feature type="domain" description="Cytochrome c-552/DMSO reductase-like haem-binding" evidence="13">
    <location>
        <begin position="286"/>
        <end position="566"/>
    </location>
</feature>
<dbReference type="Pfam" id="PF03264">
    <property type="entry name" value="Cytochrom_NNT"/>
    <property type="match status" value="1"/>
</dbReference>
<evidence type="ECO:0000256" key="1">
    <source>
        <dbReference type="ARBA" id="ARBA00004162"/>
    </source>
</evidence>